<keyword evidence="6" id="KW-0653">Protein transport</keyword>
<proteinExistence type="inferred from homology"/>
<dbReference type="GO" id="GO:0005886">
    <property type="term" value="C:plasma membrane"/>
    <property type="evidence" value="ECO:0007669"/>
    <property type="project" value="UniProtKB-SubCell"/>
</dbReference>
<keyword evidence="8" id="KW-0811">Translocation</keyword>
<dbReference type="PANTHER" id="PTHR33909:SF1">
    <property type="entry name" value="SEC TRANSLOCON ACCESSORY COMPLEX SUBUNIT YAJC"/>
    <property type="match status" value="1"/>
</dbReference>
<keyword evidence="3" id="KW-0813">Transport</keyword>
<dbReference type="PANTHER" id="PTHR33909">
    <property type="entry name" value="SEC TRANSLOCON ACCESSORY COMPLEX SUBUNIT YAJC"/>
    <property type="match status" value="1"/>
</dbReference>
<dbReference type="NCBIfam" id="TIGR00739">
    <property type="entry name" value="yajC"/>
    <property type="match status" value="1"/>
</dbReference>
<evidence type="ECO:0000256" key="7">
    <source>
        <dbReference type="ARBA" id="ARBA00022989"/>
    </source>
</evidence>
<evidence type="ECO:0000313" key="12">
    <source>
        <dbReference type="EMBL" id="KAA1424129.1"/>
    </source>
</evidence>
<evidence type="ECO:0000256" key="2">
    <source>
        <dbReference type="ARBA" id="ARBA00006742"/>
    </source>
</evidence>
<accession>A0A5B1LWL3</accession>
<dbReference type="PRINTS" id="PR01853">
    <property type="entry name" value="YAJCTRNLCASE"/>
</dbReference>
<keyword evidence="7 11" id="KW-1133">Transmembrane helix</keyword>
<dbReference type="AlphaFoldDB" id="A0A5B1LWL3"/>
<comment type="caution">
    <text evidence="12">The sequence shown here is derived from an EMBL/GenBank/DDBJ whole genome shotgun (WGS) entry which is preliminary data.</text>
</comment>
<evidence type="ECO:0000256" key="6">
    <source>
        <dbReference type="ARBA" id="ARBA00022927"/>
    </source>
</evidence>
<evidence type="ECO:0000256" key="3">
    <source>
        <dbReference type="ARBA" id="ARBA00022448"/>
    </source>
</evidence>
<evidence type="ECO:0000256" key="9">
    <source>
        <dbReference type="ARBA" id="ARBA00023136"/>
    </source>
</evidence>
<keyword evidence="5 11" id="KW-0812">Transmembrane</keyword>
<dbReference type="RefSeq" id="WP_149752100.1">
    <property type="nucleotide sequence ID" value="NZ_VUJW01000013.1"/>
</dbReference>
<dbReference type="EMBL" id="VUJW01000013">
    <property type="protein sequence ID" value="KAA1424129.1"/>
    <property type="molecule type" value="Genomic_DNA"/>
</dbReference>
<dbReference type="SMART" id="SM01323">
    <property type="entry name" value="YajC"/>
    <property type="match status" value="1"/>
</dbReference>
<protein>
    <submittedName>
        <fullName evidence="12">Preprotein translocase subunit YajC</fullName>
    </submittedName>
</protein>
<dbReference type="Proteomes" id="UP000324351">
    <property type="component" value="Unassembled WGS sequence"/>
</dbReference>
<sequence length="112" mass="11876">MSELAPLLWIVAIAVVFWLLLIRPAQRRQKEVAAVQASLAPGETVVLTSGIVGTVTETADAHLMLEIAPGVVIKVARGAVATVLRDDDSDQSDAQVADTTETTGPDVDNEER</sequence>
<dbReference type="GO" id="GO:0015031">
    <property type="term" value="P:protein transport"/>
    <property type="evidence" value="ECO:0007669"/>
    <property type="project" value="UniProtKB-KW"/>
</dbReference>
<evidence type="ECO:0000256" key="8">
    <source>
        <dbReference type="ARBA" id="ARBA00023010"/>
    </source>
</evidence>
<organism evidence="12 13">
    <name type="scientific">Nocardioides antri</name>
    <dbReference type="NCBI Taxonomy" id="2607659"/>
    <lineage>
        <taxon>Bacteria</taxon>
        <taxon>Bacillati</taxon>
        <taxon>Actinomycetota</taxon>
        <taxon>Actinomycetes</taxon>
        <taxon>Propionibacteriales</taxon>
        <taxon>Nocardioidaceae</taxon>
        <taxon>Nocardioides</taxon>
    </lineage>
</organism>
<keyword evidence="9 11" id="KW-0472">Membrane</keyword>
<evidence type="ECO:0000256" key="11">
    <source>
        <dbReference type="SAM" id="Phobius"/>
    </source>
</evidence>
<evidence type="ECO:0000313" key="13">
    <source>
        <dbReference type="Proteomes" id="UP000324351"/>
    </source>
</evidence>
<comment type="subcellular location">
    <subcellularLocation>
        <location evidence="1">Cell membrane</location>
        <topology evidence="1">Single-pass membrane protein</topology>
    </subcellularLocation>
</comment>
<keyword evidence="4" id="KW-1003">Cell membrane</keyword>
<comment type="similarity">
    <text evidence="2">Belongs to the YajC family.</text>
</comment>
<feature type="region of interest" description="Disordered" evidence="10">
    <location>
        <begin position="85"/>
        <end position="112"/>
    </location>
</feature>
<dbReference type="InterPro" id="IPR003849">
    <property type="entry name" value="Preprotein_translocase_YajC"/>
</dbReference>
<keyword evidence="13" id="KW-1185">Reference proteome</keyword>
<reference evidence="12 13" key="2">
    <citation type="submission" date="2019-09" db="EMBL/GenBank/DDBJ databases">
        <authorList>
            <person name="Jin C."/>
        </authorList>
    </citation>
    <scope>NUCLEOTIDE SEQUENCE [LARGE SCALE GENOMIC DNA]</scope>
    <source>
        <strain evidence="12 13">BN140041</strain>
    </source>
</reference>
<evidence type="ECO:0000256" key="4">
    <source>
        <dbReference type="ARBA" id="ARBA00022475"/>
    </source>
</evidence>
<evidence type="ECO:0000256" key="1">
    <source>
        <dbReference type="ARBA" id="ARBA00004162"/>
    </source>
</evidence>
<reference evidence="12 13" key="1">
    <citation type="submission" date="2019-09" db="EMBL/GenBank/DDBJ databases">
        <title>Nocardioides panacisoli sp. nov., isolated from the soil of a ginseng field.</title>
        <authorList>
            <person name="Cho C."/>
        </authorList>
    </citation>
    <scope>NUCLEOTIDE SEQUENCE [LARGE SCALE GENOMIC DNA]</scope>
    <source>
        <strain evidence="12 13">BN140041</strain>
    </source>
</reference>
<dbReference type="Pfam" id="PF02699">
    <property type="entry name" value="YajC"/>
    <property type="match status" value="1"/>
</dbReference>
<evidence type="ECO:0000256" key="10">
    <source>
        <dbReference type="SAM" id="MobiDB-lite"/>
    </source>
</evidence>
<feature type="transmembrane region" description="Helical" evidence="11">
    <location>
        <begin position="6"/>
        <end position="22"/>
    </location>
</feature>
<evidence type="ECO:0000256" key="5">
    <source>
        <dbReference type="ARBA" id="ARBA00022692"/>
    </source>
</evidence>
<gene>
    <name evidence="12" type="primary">yajC</name>
    <name evidence="12" type="ORF">F0U47_19200</name>
</gene>
<name>A0A5B1LWL3_9ACTN</name>